<dbReference type="InterPro" id="IPR022450">
    <property type="entry name" value="TsaD"/>
</dbReference>
<dbReference type="HAMAP" id="MF_01445">
    <property type="entry name" value="TsaD"/>
    <property type="match status" value="1"/>
</dbReference>
<dbReference type="STRING" id="1423731.FC81_GL000375"/>
<evidence type="ECO:0000256" key="1">
    <source>
        <dbReference type="ARBA" id="ARBA00022490"/>
    </source>
</evidence>
<reference evidence="10 11" key="1">
    <citation type="journal article" date="2015" name="Genome Announc.">
        <title>Expanding the biotechnology potential of lactobacilli through comparative genomics of 213 strains and associated genera.</title>
        <authorList>
            <person name="Sun Z."/>
            <person name="Harris H.M."/>
            <person name="McCann A."/>
            <person name="Guo C."/>
            <person name="Argimon S."/>
            <person name="Zhang W."/>
            <person name="Yang X."/>
            <person name="Jeffery I.B."/>
            <person name="Cooney J.C."/>
            <person name="Kagawa T.F."/>
            <person name="Liu W."/>
            <person name="Song Y."/>
            <person name="Salvetti E."/>
            <person name="Wrobel A."/>
            <person name="Rasinkangas P."/>
            <person name="Parkhill J."/>
            <person name="Rea M.C."/>
            <person name="O'Sullivan O."/>
            <person name="Ritari J."/>
            <person name="Douillard F.P."/>
            <person name="Paul Ross R."/>
            <person name="Yang R."/>
            <person name="Briner A.E."/>
            <person name="Felis G.E."/>
            <person name="de Vos W.M."/>
            <person name="Barrangou R."/>
            <person name="Klaenhammer T.R."/>
            <person name="Caufield P.W."/>
            <person name="Cui Y."/>
            <person name="Zhang H."/>
            <person name="O'Toole P.W."/>
        </authorList>
    </citation>
    <scope>NUCLEOTIDE SEQUENCE [LARGE SCALE GENOMIC DNA]</scope>
    <source>
        <strain evidence="10 11">DSM 19910</strain>
    </source>
</reference>
<dbReference type="Proteomes" id="UP000051621">
    <property type="component" value="Unassembled WGS sequence"/>
</dbReference>
<sequence>MEKQRELVLAFESSCDETSVAIIENGHKILANIIATQINSHKRFGGVVPEVASRHHIEQVVGCLEDALNEAQVSYDDLNAVAVTYGPGLVGALLVGVAAAKAVAFAHNLPLVPVNHMAGHIYAARFVEPIIFPALALLVSGGHTELVYLAKPNSYEIIGETRDDAAGEAYDKVGRILGINYPAGKEIDRLAHQGQDTFNFPRAMIDEDNFDFSFSGLKSAFINTVHHADQLGKELNHADLAASFQQSVVDVLAHKMVKALRKYPVKQLILAGGVAANSGLRERIKSELQDFEDVSLLMAPVKLCGDNAAMIGAAGYIAWKAGIRADMSLNAEPSLEFPLKK</sequence>
<evidence type="ECO:0000256" key="4">
    <source>
        <dbReference type="ARBA" id="ARBA00022723"/>
    </source>
</evidence>
<keyword evidence="5 8" id="KW-0408">Iron</keyword>
<evidence type="ECO:0000259" key="9">
    <source>
        <dbReference type="Pfam" id="PF00814"/>
    </source>
</evidence>
<keyword evidence="3 8" id="KW-0819">tRNA processing</keyword>
<dbReference type="InterPro" id="IPR017861">
    <property type="entry name" value="KAE1/TsaD"/>
</dbReference>
<dbReference type="AlphaFoldDB" id="A0A0R1MC87"/>
<dbReference type="GO" id="GO:0061711">
    <property type="term" value="F:tRNA N(6)-L-threonylcarbamoyladenine synthase activity"/>
    <property type="evidence" value="ECO:0007669"/>
    <property type="project" value="UniProtKB-EC"/>
</dbReference>
<feature type="binding site" evidence="8">
    <location>
        <position position="116"/>
    </location>
    <ligand>
        <name>Fe cation</name>
        <dbReference type="ChEBI" id="CHEBI:24875"/>
    </ligand>
</feature>
<dbReference type="PANTHER" id="PTHR11735">
    <property type="entry name" value="TRNA N6-ADENOSINE THREONYLCARBAMOYLTRANSFERASE"/>
    <property type="match status" value="1"/>
</dbReference>
<comment type="cofactor">
    <cofactor evidence="8">
        <name>Fe(2+)</name>
        <dbReference type="ChEBI" id="CHEBI:29033"/>
    </cofactor>
    <text evidence="8">Binds 1 Fe(2+) ion per subunit.</text>
</comment>
<dbReference type="PATRIC" id="fig|1423731.3.peg.388"/>
<dbReference type="FunFam" id="3.30.420.40:FF:000012">
    <property type="entry name" value="tRNA N6-adenosine threonylcarbamoyltransferase"/>
    <property type="match status" value="1"/>
</dbReference>
<keyword evidence="11" id="KW-1185">Reference proteome</keyword>
<dbReference type="EC" id="2.3.1.234" evidence="8"/>
<feature type="binding site" evidence="8">
    <location>
        <position position="171"/>
    </location>
    <ligand>
        <name>substrate</name>
    </ligand>
</feature>
<comment type="caution">
    <text evidence="10">The sequence shown here is derived from an EMBL/GenBank/DDBJ whole genome shotgun (WGS) entry which is preliminary data.</text>
</comment>
<feature type="binding site" evidence="8">
    <location>
        <begin position="138"/>
        <end position="142"/>
    </location>
    <ligand>
        <name>substrate</name>
    </ligand>
</feature>
<protein>
    <recommendedName>
        <fullName evidence="8">tRNA N6-adenosine threonylcarbamoyltransferase</fullName>
        <ecNumber evidence="8">2.3.1.234</ecNumber>
    </recommendedName>
    <alternativeName>
        <fullName evidence="8">N6-L-threonylcarbamoyladenine synthase</fullName>
        <shortName evidence="8">t(6)A synthase</shortName>
    </alternativeName>
    <alternativeName>
        <fullName evidence="8">t(6)A37 threonylcarbamoyladenosine biosynthesis protein TsaD</fullName>
    </alternativeName>
    <alternativeName>
        <fullName evidence="8">tRNA threonylcarbamoyladenosine biosynthesis protein TsaD</fullName>
    </alternativeName>
</protein>
<comment type="function">
    <text evidence="8">Required for the formation of a threonylcarbamoyl group on adenosine at position 37 (t(6)A37) in tRNAs that read codons beginning with adenine. Is involved in the transfer of the threonylcarbamoyl moiety of threonylcarbamoyl-AMP (TC-AMP) to the N6 group of A37, together with TsaE and TsaB. TsaD likely plays a direct catalytic role in this reaction.</text>
</comment>
<dbReference type="InterPro" id="IPR043129">
    <property type="entry name" value="ATPase_NBD"/>
</dbReference>
<dbReference type="PRINTS" id="PR00789">
    <property type="entry name" value="OSIALOPTASE"/>
</dbReference>
<dbReference type="PROSITE" id="PS01016">
    <property type="entry name" value="GLYCOPROTEASE"/>
    <property type="match status" value="1"/>
</dbReference>
<feature type="binding site" evidence="8">
    <location>
        <position position="306"/>
    </location>
    <ligand>
        <name>Fe cation</name>
        <dbReference type="ChEBI" id="CHEBI:24875"/>
    </ligand>
</feature>
<dbReference type="GO" id="GO:0005506">
    <property type="term" value="F:iron ion binding"/>
    <property type="evidence" value="ECO:0007669"/>
    <property type="project" value="UniProtKB-UniRule"/>
</dbReference>
<comment type="catalytic activity">
    <reaction evidence="7 8">
        <text>L-threonylcarbamoyladenylate + adenosine(37) in tRNA = N(6)-L-threonylcarbamoyladenosine(37) in tRNA + AMP + H(+)</text>
        <dbReference type="Rhea" id="RHEA:37059"/>
        <dbReference type="Rhea" id="RHEA-COMP:10162"/>
        <dbReference type="Rhea" id="RHEA-COMP:10163"/>
        <dbReference type="ChEBI" id="CHEBI:15378"/>
        <dbReference type="ChEBI" id="CHEBI:73682"/>
        <dbReference type="ChEBI" id="CHEBI:74411"/>
        <dbReference type="ChEBI" id="CHEBI:74418"/>
        <dbReference type="ChEBI" id="CHEBI:456215"/>
        <dbReference type="EC" id="2.3.1.234"/>
    </reaction>
</comment>
<comment type="subcellular location">
    <subcellularLocation>
        <location evidence="8">Cytoplasm</location>
    </subcellularLocation>
</comment>
<dbReference type="InterPro" id="IPR017860">
    <property type="entry name" value="Peptidase_M22_CS"/>
</dbReference>
<proteinExistence type="inferred from homology"/>
<dbReference type="CDD" id="cd24133">
    <property type="entry name" value="ASKHA_NBD_TsaD_bac"/>
    <property type="match status" value="1"/>
</dbReference>
<dbReference type="Gene3D" id="3.30.420.40">
    <property type="match status" value="2"/>
</dbReference>
<dbReference type="FunFam" id="3.30.420.40:FF:000040">
    <property type="entry name" value="tRNA N6-adenosine threonylcarbamoyltransferase"/>
    <property type="match status" value="1"/>
</dbReference>
<feature type="binding site" evidence="8">
    <location>
        <position position="120"/>
    </location>
    <ligand>
        <name>Fe cation</name>
        <dbReference type="ChEBI" id="CHEBI:24875"/>
    </ligand>
</feature>
<comment type="similarity">
    <text evidence="8">Belongs to the KAE1 / TsaD family.</text>
</comment>
<dbReference type="SUPFAM" id="SSF53067">
    <property type="entry name" value="Actin-like ATPase domain"/>
    <property type="match status" value="2"/>
</dbReference>
<name>A0A0R1MC87_9LACO</name>
<feature type="binding site" evidence="8">
    <location>
        <position position="277"/>
    </location>
    <ligand>
        <name>substrate</name>
    </ligand>
</feature>
<feature type="domain" description="Gcp-like" evidence="9">
    <location>
        <begin position="28"/>
        <end position="312"/>
    </location>
</feature>
<dbReference type="RefSeq" id="WP_057742532.1">
    <property type="nucleotide sequence ID" value="NZ_AZEF01000008.1"/>
</dbReference>
<dbReference type="InterPro" id="IPR000905">
    <property type="entry name" value="Gcp-like_dom"/>
</dbReference>
<keyword evidence="1 8" id="KW-0963">Cytoplasm</keyword>
<evidence type="ECO:0000256" key="5">
    <source>
        <dbReference type="ARBA" id="ARBA00023004"/>
    </source>
</evidence>
<evidence type="ECO:0000256" key="3">
    <source>
        <dbReference type="ARBA" id="ARBA00022694"/>
    </source>
</evidence>
<feature type="binding site" evidence="8">
    <location>
        <position position="184"/>
    </location>
    <ligand>
        <name>substrate</name>
    </ligand>
</feature>
<gene>
    <name evidence="8" type="primary">tsaD</name>
    <name evidence="10" type="ORF">FC81_GL000375</name>
</gene>
<evidence type="ECO:0000256" key="6">
    <source>
        <dbReference type="ARBA" id="ARBA00023315"/>
    </source>
</evidence>
<evidence type="ECO:0000313" key="10">
    <source>
        <dbReference type="EMBL" id="KRL02885.1"/>
    </source>
</evidence>
<evidence type="ECO:0000256" key="2">
    <source>
        <dbReference type="ARBA" id="ARBA00022679"/>
    </source>
</evidence>
<dbReference type="NCBIfam" id="TIGR03723">
    <property type="entry name" value="T6A_TsaD_YgjD"/>
    <property type="match status" value="1"/>
</dbReference>
<evidence type="ECO:0000256" key="8">
    <source>
        <dbReference type="HAMAP-Rule" id="MF_01445"/>
    </source>
</evidence>
<dbReference type="OrthoDB" id="9806197at2"/>
<dbReference type="Pfam" id="PF00814">
    <property type="entry name" value="TsaD"/>
    <property type="match status" value="1"/>
</dbReference>
<evidence type="ECO:0000256" key="7">
    <source>
        <dbReference type="ARBA" id="ARBA00048117"/>
    </source>
</evidence>
<keyword evidence="6 8" id="KW-0012">Acyltransferase</keyword>
<organism evidence="10 11">
    <name type="scientific">Liquorilactobacillus capillatus DSM 19910</name>
    <dbReference type="NCBI Taxonomy" id="1423731"/>
    <lineage>
        <taxon>Bacteria</taxon>
        <taxon>Bacillati</taxon>
        <taxon>Bacillota</taxon>
        <taxon>Bacilli</taxon>
        <taxon>Lactobacillales</taxon>
        <taxon>Lactobacillaceae</taxon>
        <taxon>Liquorilactobacillus</taxon>
    </lineage>
</organism>
<keyword evidence="4 8" id="KW-0479">Metal-binding</keyword>
<keyword evidence="2 8" id="KW-0808">Transferase</keyword>
<dbReference type="EMBL" id="AZEF01000008">
    <property type="protein sequence ID" value="KRL02885.1"/>
    <property type="molecule type" value="Genomic_DNA"/>
</dbReference>
<evidence type="ECO:0000313" key="11">
    <source>
        <dbReference type="Proteomes" id="UP000051621"/>
    </source>
</evidence>
<dbReference type="GO" id="GO:0002949">
    <property type="term" value="P:tRNA threonylcarbamoyladenosine modification"/>
    <property type="evidence" value="ECO:0007669"/>
    <property type="project" value="UniProtKB-UniRule"/>
</dbReference>
<feature type="binding site" evidence="8">
    <location>
        <position position="188"/>
    </location>
    <ligand>
        <name>substrate</name>
    </ligand>
</feature>
<accession>A0A0R1MC87</accession>
<dbReference type="PANTHER" id="PTHR11735:SF6">
    <property type="entry name" value="TRNA N6-ADENOSINE THREONYLCARBAMOYLTRANSFERASE, MITOCHONDRIAL"/>
    <property type="match status" value="1"/>
</dbReference>
<dbReference type="GO" id="GO:0005737">
    <property type="term" value="C:cytoplasm"/>
    <property type="evidence" value="ECO:0007669"/>
    <property type="project" value="UniProtKB-SubCell"/>
</dbReference>
<dbReference type="NCBIfam" id="TIGR00329">
    <property type="entry name" value="gcp_kae1"/>
    <property type="match status" value="1"/>
</dbReference>